<dbReference type="AlphaFoldDB" id="A0A5B7TUC0"/>
<dbReference type="RefSeq" id="WP_138951451.1">
    <property type="nucleotide sequence ID" value="NZ_CP040749.1"/>
</dbReference>
<evidence type="ECO:0000313" key="3">
    <source>
        <dbReference type="Proteomes" id="UP000306229"/>
    </source>
</evidence>
<sequence length="267" mass="30855">MGNRAYLSIQTEKDSNELLFEANNSLPFFWIGLLDDEILDNVKPVWLEIEELLNSEDDDKIEDYFRNNPNTGSFRVEKKSFLQNIHKTQLFLESYAPESIPIFNDFRSFIHSKFTKPNQYLLLDILEIAGFTSISELISNLYDEIKIIKTQNLQGITHLVRHDLIAGGTGFSTEFEELSSFYAKEMKDRMKNTPNYPNVKIITKKSLTPHIAVLILAPLFTYITYRGYIKEGFSSTVIILGLSNIMFYSYSIFRLIQISTVIQSKKS</sequence>
<name>A0A5B7TUC0_9FLAO</name>
<organism evidence="2 3">
    <name type="scientific">Aureibaculum algae</name>
    <dbReference type="NCBI Taxonomy" id="2584122"/>
    <lineage>
        <taxon>Bacteria</taxon>
        <taxon>Pseudomonadati</taxon>
        <taxon>Bacteroidota</taxon>
        <taxon>Flavobacteriia</taxon>
        <taxon>Flavobacteriales</taxon>
        <taxon>Flavobacteriaceae</taxon>
        <taxon>Aureibaculum</taxon>
    </lineage>
</organism>
<evidence type="ECO:0000313" key="2">
    <source>
        <dbReference type="EMBL" id="QCX40435.1"/>
    </source>
</evidence>
<dbReference type="KEGG" id="fbe:FF125_19025"/>
<keyword evidence="1" id="KW-1133">Transmembrane helix</keyword>
<dbReference type="Proteomes" id="UP000306229">
    <property type="component" value="Chromosome"/>
</dbReference>
<proteinExistence type="predicted"/>
<feature type="transmembrane region" description="Helical" evidence="1">
    <location>
        <begin position="237"/>
        <end position="256"/>
    </location>
</feature>
<evidence type="ECO:0000256" key="1">
    <source>
        <dbReference type="SAM" id="Phobius"/>
    </source>
</evidence>
<accession>A0A5B7TUC0</accession>
<keyword evidence="1" id="KW-0812">Transmembrane</keyword>
<feature type="transmembrane region" description="Helical" evidence="1">
    <location>
        <begin position="207"/>
        <end position="225"/>
    </location>
</feature>
<protein>
    <submittedName>
        <fullName evidence="2">Uncharacterized protein</fullName>
    </submittedName>
</protein>
<keyword evidence="3" id="KW-1185">Reference proteome</keyword>
<reference evidence="2 3" key="1">
    <citation type="submission" date="2019-05" db="EMBL/GenBank/DDBJ databases">
        <title>Algicella ahnfeltiae gen. nov., sp. nov., a novel marine bacterium of the family Flavobacteriaceae isolated from a red alga.</title>
        <authorList>
            <person name="Nedashkovskaya O.I."/>
            <person name="Kukhlevskiy A.D."/>
            <person name="Kim S.-G."/>
            <person name="Zhukova N.V."/>
            <person name="Mikhailov V.V."/>
        </authorList>
    </citation>
    <scope>NUCLEOTIDE SEQUENCE [LARGE SCALE GENOMIC DNA]</scope>
    <source>
        <strain evidence="2 3">10Alg115</strain>
    </source>
</reference>
<gene>
    <name evidence="2" type="ORF">FF125_19025</name>
</gene>
<keyword evidence="1" id="KW-0472">Membrane</keyword>
<dbReference type="OrthoDB" id="664873at2"/>
<dbReference type="EMBL" id="CP040749">
    <property type="protein sequence ID" value="QCX40435.1"/>
    <property type="molecule type" value="Genomic_DNA"/>
</dbReference>